<proteinExistence type="predicted"/>
<name>A0A8S1KZN4_PARPR</name>
<sequence>MNMNLKVMKKNQKHQKIHYGEMNMKWRNLQIQFIFYAWNCFRVDTKRNQQKNKISVFAIDIIIRNNNRVNLKKFRLYRRKCKYIIKNASSSDFICFCSSIAF</sequence>
<organism evidence="1 2">
    <name type="scientific">Paramecium primaurelia</name>
    <dbReference type="NCBI Taxonomy" id="5886"/>
    <lineage>
        <taxon>Eukaryota</taxon>
        <taxon>Sar</taxon>
        <taxon>Alveolata</taxon>
        <taxon>Ciliophora</taxon>
        <taxon>Intramacronucleata</taxon>
        <taxon>Oligohymenophorea</taxon>
        <taxon>Peniculida</taxon>
        <taxon>Parameciidae</taxon>
        <taxon>Paramecium</taxon>
    </lineage>
</organism>
<comment type="caution">
    <text evidence="1">The sequence shown here is derived from an EMBL/GenBank/DDBJ whole genome shotgun (WGS) entry which is preliminary data.</text>
</comment>
<dbReference type="EMBL" id="CAJJDM010000029">
    <property type="protein sequence ID" value="CAD8060447.1"/>
    <property type="molecule type" value="Genomic_DNA"/>
</dbReference>
<keyword evidence="2" id="KW-1185">Reference proteome</keyword>
<evidence type="ECO:0000313" key="1">
    <source>
        <dbReference type="EMBL" id="CAD8060447.1"/>
    </source>
</evidence>
<dbReference type="AlphaFoldDB" id="A0A8S1KZN4"/>
<dbReference type="Proteomes" id="UP000688137">
    <property type="component" value="Unassembled WGS sequence"/>
</dbReference>
<evidence type="ECO:0000313" key="2">
    <source>
        <dbReference type="Proteomes" id="UP000688137"/>
    </source>
</evidence>
<gene>
    <name evidence="1" type="ORF">PPRIM_AZ9-3.1.T0300139</name>
</gene>
<protein>
    <submittedName>
        <fullName evidence="1">Uncharacterized protein</fullName>
    </submittedName>
</protein>
<reference evidence="1" key="1">
    <citation type="submission" date="2021-01" db="EMBL/GenBank/DDBJ databases">
        <authorList>
            <consortium name="Genoscope - CEA"/>
            <person name="William W."/>
        </authorList>
    </citation>
    <scope>NUCLEOTIDE SEQUENCE</scope>
</reference>
<accession>A0A8S1KZN4</accession>